<sequence>MSSSGPSKSSFGPLTSISGLGRLTSTSGPSILGPFNPNDGIFILGILNPPPVPSRSISGPSISPFGTLISPLIFGTDTSTSPFSLGPLRLKSTSGIEILGPDMAGILNFGPLILPSGPSMSSSGPSISSFGPLTSISGLGRLTSTSGPSILGPFIPNDGMWILGILNPPAVPSRSISGPSISPFGTLISPSIFGTETSTSPFSLGPLRLKSTSGIEILGPDMDGILNFGLLILP</sequence>
<gene>
    <name evidence="1" type="ORF">ANANG_G00060150</name>
</gene>
<organism evidence="1 2">
    <name type="scientific">Anguilla anguilla</name>
    <name type="common">European freshwater eel</name>
    <name type="synonym">Muraena anguilla</name>
    <dbReference type="NCBI Taxonomy" id="7936"/>
    <lineage>
        <taxon>Eukaryota</taxon>
        <taxon>Metazoa</taxon>
        <taxon>Chordata</taxon>
        <taxon>Craniata</taxon>
        <taxon>Vertebrata</taxon>
        <taxon>Euteleostomi</taxon>
        <taxon>Actinopterygii</taxon>
        <taxon>Neopterygii</taxon>
        <taxon>Teleostei</taxon>
        <taxon>Anguilliformes</taxon>
        <taxon>Anguillidae</taxon>
        <taxon>Anguilla</taxon>
    </lineage>
</organism>
<protein>
    <submittedName>
        <fullName evidence="1">Uncharacterized protein</fullName>
    </submittedName>
</protein>
<comment type="caution">
    <text evidence="1">The sequence shown here is derived from an EMBL/GenBank/DDBJ whole genome shotgun (WGS) entry which is preliminary data.</text>
</comment>
<dbReference type="EMBL" id="JAFIRN010000003">
    <property type="protein sequence ID" value="KAG5852224.1"/>
    <property type="molecule type" value="Genomic_DNA"/>
</dbReference>
<dbReference type="AlphaFoldDB" id="A0A9D3S1W1"/>
<name>A0A9D3S1W1_ANGAN</name>
<dbReference type="Proteomes" id="UP001044222">
    <property type="component" value="Unassembled WGS sequence"/>
</dbReference>
<reference evidence="1" key="1">
    <citation type="submission" date="2021-01" db="EMBL/GenBank/DDBJ databases">
        <title>A chromosome-scale assembly of European eel, Anguilla anguilla.</title>
        <authorList>
            <person name="Henkel C."/>
            <person name="Jong-Raadsen S.A."/>
            <person name="Dufour S."/>
            <person name="Weltzien F.-A."/>
            <person name="Palstra A.P."/>
            <person name="Pelster B."/>
            <person name="Spaink H.P."/>
            <person name="Van Den Thillart G.E."/>
            <person name="Jansen H."/>
            <person name="Zahm M."/>
            <person name="Klopp C."/>
            <person name="Cedric C."/>
            <person name="Louis A."/>
            <person name="Berthelot C."/>
            <person name="Parey E."/>
            <person name="Roest Crollius H."/>
            <person name="Montfort J."/>
            <person name="Robinson-Rechavi M."/>
            <person name="Bucao C."/>
            <person name="Bouchez O."/>
            <person name="Gislard M."/>
            <person name="Lluch J."/>
            <person name="Milhes M."/>
            <person name="Lampietro C."/>
            <person name="Lopez Roques C."/>
            <person name="Donnadieu C."/>
            <person name="Braasch I."/>
            <person name="Desvignes T."/>
            <person name="Postlethwait J."/>
            <person name="Bobe J."/>
            <person name="Guiguen Y."/>
            <person name="Dirks R."/>
        </authorList>
    </citation>
    <scope>NUCLEOTIDE SEQUENCE</scope>
    <source>
        <strain evidence="1">Tag_6206</strain>
        <tissue evidence="1">Liver</tissue>
    </source>
</reference>
<keyword evidence="2" id="KW-1185">Reference proteome</keyword>
<proteinExistence type="predicted"/>
<evidence type="ECO:0000313" key="1">
    <source>
        <dbReference type="EMBL" id="KAG5852224.1"/>
    </source>
</evidence>
<accession>A0A9D3S1W1</accession>
<evidence type="ECO:0000313" key="2">
    <source>
        <dbReference type="Proteomes" id="UP001044222"/>
    </source>
</evidence>